<keyword evidence="5 6" id="KW-0472">Membrane</keyword>
<feature type="chain" id="PRO_5009133353" description="Plasma membrane proteolipid 3" evidence="7">
    <location>
        <begin position="21"/>
        <end position="56"/>
    </location>
</feature>
<dbReference type="PANTHER" id="PTHR21659:SF42">
    <property type="entry name" value="UPF0057 MEMBRANE PROTEIN ZK632.10-RELATED"/>
    <property type="match status" value="1"/>
</dbReference>
<comment type="similarity">
    <text evidence="2">Belongs to the UPF0057 (PMP3) family.</text>
</comment>
<dbReference type="Pfam" id="PF01679">
    <property type="entry name" value="Pmp3"/>
    <property type="match status" value="1"/>
</dbReference>
<keyword evidence="3 6" id="KW-0812">Transmembrane</keyword>
<keyword evidence="9" id="KW-1185">Reference proteome</keyword>
<dbReference type="AlphaFoldDB" id="A0A1E3NG17"/>
<comment type="subcellular location">
    <subcellularLocation>
        <location evidence="1">Membrane</location>
    </subcellularLocation>
</comment>
<evidence type="ECO:0000313" key="8">
    <source>
        <dbReference type="EMBL" id="ODQ44508.1"/>
    </source>
</evidence>
<evidence type="ECO:0000256" key="1">
    <source>
        <dbReference type="ARBA" id="ARBA00004370"/>
    </source>
</evidence>
<evidence type="ECO:0000256" key="2">
    <source>
        <dbReference type="ARBA" id="ARBA00009530"/>
    </source>
</evidence>
<keyword evidence="7" id="KW-0732">Signal</keyword>
<feature type="transmembrane region" description="Helical" evidence="6">
    <location>
        <begin position="30"/>
        <end position="50"/>
    </location>
</feature>
<protein>
    <recommendedName>
        <fullName evidence="10">Plasma membrane proteolipid 3</fullName>
    </recommendedName>
</protein>
<dbReference type="RefSeq" id="XP_019015621.1">
    <property type="nucleotide sequence ID" value="XM_019163064.1"/>
</dbReference>
<evidence type="ECO:0000256" key="6">
    <source>
        <dbReference type="SAM" id="Phobius"/>
    </source>
</evidence>
<feature type="signal peptide" evidence="7">
    <location>
        <begin position="1"/>
        <end position="20"/>
    </location>
</feature>
<dbReference type="PANTHER" id="PTHR21659">
    <property type="entry name" value="HYDROPHOBIC PROTEIN RCI2 LOW TEMPERATURE AND SALT RESPONSIVE PROTEIN LTI6 -RELATED"/>
    <property type="match status" value="1"/>
</dbReference>
<evidence type="ECO:0000256" key="7">
    <source>
        <dbReference type="SAM" id="SignalP"/>
    </source>
</evidence>
<dbReference type="EMBL" id="KV454007">
    <property type="protein sequence ID" value="ODQ44508.1"/>
    <property type="molecule type" value="Genomic_DNA"/>
</dbReference>
<proteinExistence type="inferred from homology"/>
<dbReference type="GeneID" id="30179751"/>
<dbReference type="GO" id="GO:0016020">
    <property type="term" value="C:membrane"/>
    <property type="evidence" value="ECO:0007669"/>
    <property type="project" value="UniProtKB-SubCell"/>
</dbReference>
<dbReference type="Proteomes" id="UP000094455">
    <property type="component" value="Unassembled WGS sequence"/>
</dbReference>
<accession>A0A1E3NG17</accession>
<evidence type="ECO:0000256" key="5">
    <source>
        <dbReference type="ARBA" id="ARBA00023136"/>
    </source>
</evidence>
<dbReference type="InterPro" id="IPR000612">
    <property type="entry name" value="PMP3"/>
</dbReference>
<sequence>MSKFLLYILALIFPPIAVYSLEGANKTFWVNLFLCICIWFPGILHALYIVNKSEEN</sequence>
<gene>
    <name evidence="8" type="ORF">PICMEDRAFT_37177</name>
</gene>
<organism evidence="8 9">
    <name type="scientific">Pichia membranifaciens NRRL Y-2026</name>
    <dbReference type="NCBI Taxonomy" id="763406"/>
    <lineage>
        <taxon>Eukaryota</taxon>
        <taxon>Fungi</taxon>
        <taxon>Dikarya</taxon>
        <taxon>Ascomycota</taxon>
        <taxon>Saccharomycotina</taxon>
        <taxon>Pichiomycetes</taxon>
        <taxon>Pichiales</taxon>
        <taxon>Pichiaceae</taxon>
        <taxon>Pichia</taxon>
    </lineage>
</organism>
<evidence type="ECO:0000313" key="9">
    <source>
        <dbReference type="Proteomes" id="UP000094455"/>
    </source>
</evidence>
<dbReference type="PROSITE" id="PS01309">
    <property type="entry name" value="UPF0057"/>
    <property type="match status" value="1"/>
</dbReference>
<dbReference type="OrthoDB" id="2802411at2759"/>
<keyword evidence="4 6" id="KW-1133">Transmembrane helix</keyword>
<name>A0A1E3NG17_9ASCO</name>
<evidence type="ECO:0000256" key="3">
    <source>
        <dbReference type="ARBA" id="ARBA00022692"/>
    </source>
</evidence>
<evidence type="ECO:0000256" key="4">
    <source>
        <dbReference type="ARBA" id="ARBA00022989"/>
    </source>
</evidence>
<evidence type="ECO:0008006" key="10">
    <source>
        <dbReference type="Google" id="ProtNLM"/>
    </source>
</evidence>
<reference evidence="8 9" key="1">
    <citation type="journal article" date="2016" name="Proc. Natl. Acad. Sci. U.S.A.">
        <title>Comparative genomics of biotechnologically important yeasts.</title>
        <authorList>
            <person name="Riley R."/>
            <person name="Haridas S."/>
            <person name="Wolfe K.H."/>
            <person name="Lopes M.R."/>
            <person name="Hittinger C.T."/>
            <person name="Goeker M."/>
            <person name="Salamov A.A."/>
            <person name="Wisecaver J.H."/>
            <person name="Long T.M."/>
            <person name="Calvey C.H."/>
            <person name="Aerts A.L."/>
            <person name="Barry K.W."/>
            <person name="Choi C."/>
            <person name="Clum A."/>
            <person name="Coughlan A.Y."/>
            <person name="Deshpande S."/>
            <person name="Douglass A.P."/>
            <person name="Hanson S.J."/>
            <person name="Klenk H.-P."/>
            <person name="LaButti K.M."/>
            <person name="Lapidus A."/>
            <person name="Lindquist E.A."/>
            <person name="Lipzen A.M."/>
            <person name="Meier-Kolthoff J.P."/>
            <person name="Ohm R.A."/>
            <person name="Otillar R.P."/>
            <person name="Pangilinan J.L."/>
            <person name="Peng Y."/>
            <person name="Rokas A."/>
            <person name="Rosa C.A."/>
            <person name="Scheuner C."/>
            <person name="Sibirny A.A."/>
            <person name="Slot J.C."/>
            <person name="Stielow J.B."/>
            <person name="Sun H."/>
            <person name="Kurtzman C.P."/>
            <person name="Blackwell M."/>
            <person name="Grigoriev I.V."/>
            <person name="Jeffries T.W."/>
        </authorList>
    </citation>
    <scope>NUCLEOTIDE SEQUENCE [LARGE SCALE GENOMIC DNA]</scope>
    <source>
        <strain evidence="8 9">NRRL Y-2026</strain>
    </source>
</reference>